<dbReference type="Gene3D" id="1.10.8.1060">
    <property type="entry name" value="Corynebacterium glutamicum thioredoxin-dependent arsenate reductase, N-terminal domain"/>
    <property type="match status" value="1"/>
</dbReference>
<evidence type="ECO:0000313" key="3">
    <source>
        <dbReference type="EMBL" id="SDG69463.1"/>
    </source>
</evidence>
<organism evidence="3 4">
    <name type="scientific">Microbacterium pygmaeum</name>
    <dbReference type="NCBI Taxonomy" id="370764"/>
    <lineage>
        <taxon>Bacteria</taxon>
        <taxon>Bacillati</taxon>
        <taxon>Actinomycetota</taxon>
        <taxon>Actinomycetes</taxon>
        <taxon>Micrococcales</taxon>
        <taxon>Microbacteriaceae</taxon>
        <taxon>Microbacterium</taxon>
    </lineage>
</organism>
<dbReference type="Pfam" id="PF21234">
    <property type="entry name" value="Phosphatase-like_N"/>
    <property type="match status" value="1"/>
</dbReference>
<accession>A0A1G7WBW7</accession>
<name>A0A1G7WBW7_9MICO</name>
<feature type="domain" description="Protein-tyrosine-phosphatase-like N-terminal" evidence="2">
    <location>
        <begin position="35"/>
        <end position="86"/>
    </location>
</feature>
<dbReference type="NCBIfam" id="NF046112">
    <property type="entry name" value="MSMEG_6209_Nter"/>
    <property type="match status" value="1"/>
</dbReference>
<dbReference type="InterPro" id="IPR048716">
    <property type="entry name" value="Phosphatase-like_N"/>
</dbReference>
<dbReference type="EMBL" id="LT629692">
    <property type="protein sequence ID" value="SDG69463.1"/>
    <property type="molecule type" value="Genomic_DNA"/>
</dbReference>
<evidence type="ECO:0000256" key="1">
    <source>
        <dbReference type="SAM" id="MobiDB-lite"/>
    </source>
</evidence>
<dbReference type="Proteomes" id="UP000199009">
    <property type="component" value="Chromosome I"/>
</dbReference>
<evidence type="ECO:0000313" key="4">
    <source>
        <dbReference type="Proteomes" id="UP000199009"/>
    </source>
</evidence>
<dbReference type="AlphaFoldDB" id="A0A1G7WBW7"/>
<feature type="region of interest" description="Disordered" evidence="1">
    <location>
        <begin position="1"/>
        <end position="22"/>
    </location>
</feature>
<keyword evidence="4" id="KW-1185">Reference proteome</keyword>
<proteinExistence type="predicted"/>
<reference evidence="3 4" key="1">
    <citation type="submission" date="2016-10" db="EMBL/GenBank/DDBJ databases">
        <authorList>
            <person name="de Groot N.N."/>
        </authorList>
    </citation>
    <scope>NUCLEOTIDE SEQUENCE [LARGE SCALE GENOMIC DNA]</scope>
    <source>
        <strain evidence="3 4">DSM 23142</strain>
    </source>
</reference>
<gene>
    <name evidence="3" type="ORF">SAMN04489810_1021</name>
</gene>
<evidence type="ECO:0000259" key="2">
    <source>
        <dbReference type="Pfam" id="PF21234"/>
    </source>
</evidence>
<sequence>MRDRRVGSVAWKPASPPQELHMPHDLADDANTIQEIVDRLCAKFPQHSVDTVRAVVTESYDELNEAHVRDFVAVLVEKQAKKRLKHLEP</sequence>
<protein>
    <recommendedName>
        <fullName evidence="2">Protein-tyrosine-phosphatase-like N-terminal domain-containing protein</fullName>
    </recommendedName>
</protein>